<accession>A0A1X0YCP4</accession>
<evidence type="ECO:0000256" key="4">
    <source>
        <dbReference type="ARBA" id="ARBA00022989"/>
    </source>
</evidence>
<feature type="transmembrane region" description="Helical" evidence="6">
    <location>
        <begin position="247"/>
        <end position="268"/>
    </location>
</feature>
<evidence type="ECO:0000313" key="7">
    <source>
        <dbReference type="EMBL" id="ORJ62955.1"/>
    </source>
</evidence>
<keyword evidence="3 6" id="KW-0812">Transmembrane</keyword>
<comment type="subcellular location">
    <subcellularLocation>
        <location evidence="1">Cell membrane</location>
        <topology evidence="1">Multi-pass membrane protein</topology>
    </subcellularLocation>
</comment>
<dbReference type="EMBL" id="NAAD01000002">
    <property type="protein sequence ID" value="ORJ62955.1"/>
    <property type="molecule type" value="Genomic_DNA"/>
</dbReference>
<comment type="caution">
    <text evidence="7">The sequence shown here is derived from an EMBL/GenBank/DDBJ whole genome shotgun (WGS) entry which is preliminary data.</text>
</comment>
<evidence type="ECO:0000313" key="8">
    <source>
        <dbReference type="Proteomes" id="UP000193136"/>
    </source>
</evidence>
<organism evidence="7 8">
    <name type="scientific">Geothermobacter hydrogeniphilus</name>
    <dbReference type="NCBI Taxonomy" id="1969733"/>
    <lineage>
        <taxon>Bacteria</taxon>
        <taxon>Pseudomonadati</taxon>
        <taxon>Thermodesulfobacteriota</taxon>
        <taxon>Desulfuromonadia</taxon>
        <taxon>Desulfuromonadales</taxon>
        <taxon>Geothermobacteraceae</taxon>
        <taxon>Geothermobacter</taxon>
    </lineage>
</organism>
<dbReference type="GO" id="GO:0022857">
    <property type="term" value="F:transmembrane transporter activity"/>
    <property type="evidence" value="ECO:0007669"/>
    <property type="project" value="InterPro"/>
</dbReference>
<feature type="transmembrane region" description="Helical" evidence="6">
    <location>
        <begin position="61"/>
        <end position="84"/>
    </location>
</feature>
<dbReference type="CDD" id="cd06580">
    <property type="entry name" value="TM_PBP1_transp_TpRbsC_like"/>
    <property type="match status" value="1"/>
</dbReference>
<feature type="transmembrane region" description="Helical" evidence="6">
    <location>
        <begin position="150"/>
        <end position="172"/>
    </location>
</feature>
<evidence type="ECO:0000256" key="3">
    <source>
        <dbReference type="ARBA" id="ARBA00022692"/>
    </source>
</evidence>
<evidence type="ECO:0000256" key="6">
    <source>
        <dbReference type="SAM" id="Phobius"/>
    </source>
</evidence>
<feature type="transmembrane region" description="Helical" evidence="6">
    <location>
        <begin position="91"/>
        <end position="111"/>
    </location>
</feature>
<keyword evidence="8" id="KW-1185">Reference proteome</keyword>
<name>A0A1X0YCP4_9BACT</name>
<keyword evidence="2" id="KW-1003">Cell membrane</keyword>
<dbReference type="AlphaFoldDB" id="A0A1X0YCP4"/>
<feature type="transmembrane region" description="Helical" evidence="6">
    <location>
        <begin position="326"/>
        <end position="346"/>
    </location>
</feature>
<proteinExistence type="predicted"/>
<reference evidence="7 8" key="1">
    <citation type="submission" date="2017-03" db="EMBL/GenBank/DDBJ databases">
        <title>Genome sequence of Geothermobacter sp. EPR-M, Deep-Sea Iron Reducer.</title>
        <authorList>
            <person name="Tully B."/>
            <person name="Savalia P."/>
            <person name="Abuyen K."/>
            <person name="Baughan C."/>
            <person name="Romero E."/>
            <person name="Ronkowski C."/>
            <person name="Torres B."/>
            <person name="Tremblay J."/>
            <person name="Trujillo A."/>
            <person name="Tyler M."/>
            <person name="Perez-Rodriguez I."/>
            <person name="Amend J."/>
        </authorList>
    </citation>
    <scope>NUCLEOTIDE SEQUENCE [LARGE SCALE GENOMIC DNA]</scope>
    <source>
        <strain evidence="7 8">EPR-M</strain>
    </source>
</reference>
<protein>
    <submittedName>
        <fullName evidence="7">ABC transporter permease</fullName>
    </submittedName>
</protein>
<keyword evidence="4 6" id="KW-1133">Transmembrane helix</keyword>
<dbReference type="PANTHER" id="PTHR47089">
    <property type="entry name" value="ABC TRANSPORTER, PERMEASE PROTEIN"/>
    <property type="match status" value="1"/>
</dbReference>
<dbReference type="Proteomes" id="UP000193136">
    <property type="component" value="Unassembled WGS sequence"/>
</dbReference>
<feature type="transmembrane region" description="Helical" evidence="6">
    <location>
        <begin position="20"/>
        <end position="41"/>
    </location>
</feature>
<feature type="transmembrane region" description="Helical" evidence="6">
    <location>
        <begin position="274"/>
        <end position="292"/>
    </location>
</feature>
<gene>
    <name evidence="7" type="ORF">B5V00_02580</name>
</gene>
<evidence type="ECO:0000256" key="2">
    <source>
        <dbReference type="ARBA" id="ARBA00022475"/>
    </source>
</evidence>
<dbReference type="InterPro" id="IPR001851">
    <property type="entry name" value="ABC_transp_permease"/>
</dbReference>
<evidence type="ECO:0000256" key="1">
    <source>
        <dbReference type="ARBA" id="ARBA00004651"/>
    </source>
</evidence>
<sequence>MSLPRFRTERRELNAPLLRFLAPLLSILVALFVAGFLLLAAGVDPAAAYLEIFRESVGSVYGLSETLVKATPLIFAGLGVSFAFRMQIWNIGAEGQIYIGAMAASGVALFSGIENHLLMLTCMLVAAFVCGGLWAGVAGLLRARWQVNEVIVTLLMNYIAILWTDYLLFGAWKDPKGFNFPLSAQFSDAARLGDYFNTRLHSGFFLALFCALLLYLLMERTVWGFEVKAIGSNPQAAQYAGMKTGPAIVLVLFLSGALAALAGFSEVAGLQHRLIHGISPGYGYTAIIIAWLARRSALGVVVVSFLMGILLVGGDSLQLTWQLPIAFIYAFQGLILFFLLAADFFLQYRIRRVAGGDA</sequence>
<dbReference type="RefSeq" id="WP_085009195.1">
    <property type="nucleotide sequence ID" value="NZ_NAAD01000002.1"/>
</dbReference>
<dbReference type="PANTHER" id="PTHR47089:SF1">
    <property type="entry name" value="GUANOSINE ABC TRANSPORTER PERMEASE PROTEIN NUPP"/>
    <property type="match status" value="1"/>
</dbReference>
<dbReference type="OrthoDB" id="9809785at2"/>
<feature type="transmembrane region" description="Helical" evidence="6">
    <location>
        <begin position="117"/>
        <end position="138"/>
    </location>
</feature>
<dbReference type="Pfam" id="PF02653">
    <property type="entry name" value="BPD_transp_2"/>
    <property type="match status" value="1"/>
</dbReference>
<feature type="transmembrane region" description="Helical" evidence="6">
    <location>
        <begin position="297"/>
        <end position="314"/>
    </location>
</feature>
<keyword evidence="5 6" id="KW-0472">Membrane</keyword>
<evidence type="ECO:0000256" key="5">
    <source>
        <dbReference type="ARBA" id="ARBA00023136"/>
    </source>
</evidence>
<feature type="transmembrane region" description="Helical" evidence="6">
    <location>
        <begin position="200"/>
        <end position="218"/>
    </location>
</feature>
<dbReference type="STRING" id="1969733.B5V00_02580"/>
<dbReference type="GO" id="GO:0005886">
    <property type="term" value="C:plasma membrane"/>
    <property type="evidence" value="ECO:0007669"/>
    <property type="project" value="UniProtKB-SubCell"/>
</dbReference>